<dbReference type="GO" id="GO:0045892">
    <property type="term" value="P:negative regulation of DNA-templated transcription"/>
    <property type="evidence" value="ECO:0007669"/>
    <property type="project" value="UniProtKB-UniRule"/>
</dbReference>
<dbReference type="AlphaFoldDB" id="A0A1F2UL87"/>
<evidence type="ECO:0000313" key="10">
    <source>
        <dbReference type="Proteomes" id="UP000178086"/>
    </source>
</evidence>
<evidence type="ECO:0000256" key="2">
    <source>
        <dbReference type="ARBA" id="ARBA00022741"/>
    </source>
</evidence>
<name>A0A1F2UL87_9ACTN</name>
<dbReference type="HAMAP" id="MF_00440">
    <property type="entry name" value="NrdR"/>
    <property type="match status" value="1"/>
</dbReference>
<keyword evidence="4 7" id="KW-0805">Transcription regulation</keyword>
<evidence type="ECO:0000256" key="7">
    <source>
        <dbReference type="HAMAP-Rule" id="MF_00440"/>
    </source>
</evidence>
<evidence type="ECO:0000256" key="3">
    <source>
        <dbReference type="ARBA" id="ARBA00022840"/>
    </source>
</evidence>
<dbReference type="Pfam" id="PF22811">
    <property type="entry name" value="Zn_ribbon_NrdR"/>
    <property type="match status" value="1"/>
</dbReference>
<keyword evidence="5 7" id="KW-0238">DNA-binding</keyword>
<sequence>MRCPYCGYADSKVIDSRLNEAGDVTRRRRECLECGKRVTSFERIEEQPLTIIKKNGEREPFSRTKLLEGILRALVKRQVEREIIERIVDDIESSLRNEFRHEVASRELGDRVLRALKEVDKVAYIRFASVYRDFKDLEEFTQELKILT</sequence>
<dbReference type="InterPro" id="IPR055173">
    <property type="entry name" value="NrdR-like_N"/>
</dbReference>
<dbReference type="Proteomes" id="UP000178086">
    <property type="component" value="Unassembled WGS sequence"/>
</dbReference>
<keyword evidence="3 7" id="KW-0067">ATP-binding</keyword>
<feature type="domain" description="ATP-cone" evidence="8">
    <location>
        <begin position="49"/>
        <end position="139"/>
    </location>
</feature>
<keyword evidence="7" id="KW-0863">Zinc-finger</keyword>
<proteinExistence type="inferred from homology"/>
<comment type="caution">
    <text evidence="9">The sequence shown here is derived from an EMBL/GenBank/DDBJ whole genome shotgun (WGS) entry which is preliminary data.</text>
</comment>
<feature type="zinc finger region" evidence="7">
    <location>
        <begin position="3"/>
        <end position="34"/>
    </location>
</feature>
<evidence type="ECO:0000256" key="4">
    <source>
        <dbReference type="ARBA" id="ARBA00023015"/>
    </source>
</evidence>
<keyword evidence="6 7" id="KW-0804">Transcription</keyword>
<keyword evidence="7" id="KW-0479">Metal-binding</keyword>
<dbReference type="PROSITE" id="PS51161">
    <property type="entry name" value="ATP_CONE"/>
    <property type="match status" value="1"/>
</dbReference>
<comment type="similarity">
    <text evidence="7">Belongs to the NrdR family.</text>
</comment>
<evidence type="ECO:0000259" key="8">
    <source>
        <dbReference type="PROSITE" id="PS51161"/>
    </source>
</evidence>
<dbReference type="InterPro" id="IPR005144">
    <property type="entry name" value="ATP-cone_dom"/>
</dbReference>
<dbReference type="GO" id="GO:0003677">
    <property type="term" value="F:DNA binding"/>
    <property type="evidence" value="ECO:0007669"/>
    <property type="project" value="UniProtKB-KW"/>
</dbReference>
<dbReference type="PANTHER" id="PTHR30455:SF2">
    <property type="entry name" value="TRANSCRIPTIONAL REPRESSOR NRDR"/>
    <property type="match status" value="1"/>
</dbReference>
<keyword evidence="2 7" id="KW-0547">Nucleotide-binding</keyword>
<evidence type="ECO:0000256" key="6">
    <source>
        <dbReference type="ARBA" id="ARBA00023163"/>
    </source>
</evidence>
<dbReference type="NCBIfam" id="TIGR00244">
    <property type="entry name" value="transcriptional regulator NrdR"/>
    <property type="match status" value="1"/>
</dbReference>
<reference evidence="9 10" key="1">
    <citation type="journal article" date="2016" name="Nat. Commun.">
        <title>Thousands of microbial genomes shed light on interconnected biogeochemical processes in an aquifer system.</title>
        <authorList>
            <person name="Anantharaman K."/>
            <person name="Brown C.T."/>
            <person name="Hug L.A."/>
            <person name="Sharon I."/>
            <person name="Castelle C.J."/>
            <person name="Probst A.J."/>
            <person name="Thomas B.C."/>
            <person name="Singh A."/>
            <person name="Wilkins M.J."/>
            <person name="Karaoz U."/>
            <person name="Brodie E.L."/>
            <person name="Williams K.H."/>
            <person name="Hubbard S.S."/>
            <person name="Banfield J.F."/>
        </authorList>
    </citation>
    <scope>NUCLEOTIDE SEQUENCE [LARGE SCALE GENOMIC DNA]</scope>
</reference>
<gene>
    <name evidence="7" type="primary">nrdR</name>
    <name evidence="9" type="ORF">A2074_03020</name>
</gene>
<dbReference type="GO" id="GO:0008270">
    <property type="term" value="F:zinc ion binding"/>
    <property type="evidence" value="ECO:0007669"/>
    <property type="project" value="UniProtKB-UniRule"/>
</dbReference>
<dbReference type="GO" id="GO:0005524">
    <property type="term" value="F:ATP binding"/>
    <property type="evidence" value="ECO:0007669"/>
    <property type="project" value="UniProtKB-UniRule"/>
</dbReference>
<organism evidence="9 10">
    <name type="scientific">Candidatus Aquicultor primus</name>
    <dbReference type="NCBI Taxonomy" id="1797195"/>
    <lineage>
        <taxon>Bacteria</taxon>
        <taxon>Bacillati</taxon>
        <taxon>Actinomycetota</taxon>
        <taxon>Candidatus Aquicultoria</taxon>
        <taxon>Candidatus Aquicultorales</taxon>
        <taxon>Candidatus Aquicultoraceae</taxon>
        <taxon>Candidatus Aquicultor</taxon>
    </lineage>
</organism>
<keyword evidence="7" id="KW-0862">Zinc</keyword>
<evidence type="ECO:0000313" key="9">
    <source>
        <dbReference type="EMBL" id="OFW33770.1"/>
    </source>
</evidence>
<comment type="function">
    <text evidence="7">Negatively regulates transcription of bacterial ribonucleotide reductase nrd genes and operons by binding to NrdR-boxes.</text>
</comment>
<dbReference type="InterPro" id="IPR003796">
    <property type="entry name" value="RNR_NrdR-like"/>
</dbReference>
<dbReference type="Pfam" id="PF03477">
    <property type="entry name" value="ATP-cone"/>
    <property type="match status" value="1"/>
</dbReference>
<evidence type="ECO:0000256" key="1">
    <source>
        <dbReference type="ARBA" id="ARBA00022491"/>
    </source>
</evidence>
<comment type="cofactor">
    <cofactor evidence="7">
        <name>Zn(2+)</name>
        <dbReference type="ChEBI" id="CHEBI:29105"/>
    </cofactor>
    <text evidence="7">Binds 1 zinc ion.</text>
</comment>
<accession>A0A1F2UL87</accession>
<keyword evidence="1 7" id="KW-0678">Repressor</keyword>
<protein>
    <recommendedName>
        <fullName evidence="7">Transcriptional repressor NrdR</fullName>
    </recommendedName>
</protein>
<dbReference type="PANTHER" id="PTHR30455">
    <property type="entry name" value="TRANSCRIPTIONAL REPRESSOR NRDR"/>
    <property type="match status" value="1"/>
</dbReference>
<evidence type="ECO:0000256" key="5">
    <source>
        <dbReference type="ARBA" id="ARBA00023125"/>
    </source>
</evidence>
<dbReference type="EMBL" id="MELI01000060">
    <property type="protein sequence ID" value="OFW33770.1"/>
    <property type="molecule type" value="Genomic_DNA"/>
</dbReference>